<dbReference type="AlphaFoldDB" id="A0A8T0X4G9"/>
<dbReference type="GO" id="GO:0004386">
    <property type="term" value="F:helicase activity"/>
    <property type="evidence" value="ECO:0007669"/>
    <property type="project" value="InterPro"/>
</dbReference>
<dbReference type="EMBL" id="CM029038">
    <property type="protein sequence ID" value="KAG2652204.1"/>
    <property type="molecule type" value="Genomic_DNA"/>
</dbReference>
<dbReference type="Pfam" id="PF13087">
    <property type="entry name" value="AAA_12"/>
    <property type="match status" value="1"/>
</dbReference>
<evidence type="ECO:0000259" key="2">
    <source>
        <dbReference type="Pfam" id="PF13087"/>
    </source>
</evidence>
<dbReference type="Pfam" id="PF13086">
    <property type="entry name" value="AAA_11"/>
    <property type="match status" value="1"/>
</dbReference>
<accession>A0A8T0X4G9</accession>
<comment type="caution">
    <text evidence="3">The sequence shown here is derived from an EMBL/GenBank/DDBJ whole genome shotgun (WGS) entry which is preliminary data.</text>
</comment>
<reference evidence="3" key="1">
    <citation type="submission" date="2020-05" db="EMBL/GenBank/DDBJ databases">
        <title>WGS assembly of Panicum virgatum.</title>
        <authorList>
            <person name="Lovell J.T."/>
            <person name="Jenkins J."/>
            <person name="Shu S."/>
            <person name="Juenger T.E."/>
            <person name="Schmutz J."/>
        </authorList>
    </citation>
    <scope>NUCLEOTIDE SEQUENCE</scope>
    <source>
        <strain evidence="3">AP13</strain>
    </source>
</reference>
<organism evidence="3 4">
    <name type="scientific">Panicum virgatum</name>
    <name type="common">Blackwell switchgrass</name>
    <dbReference type="NCBI Taxonomy" id="38727"/>
    <lineage>
        <taxon>Eukaryota</taxon>
        <taxon>Viridiplantae</taxon>
        <taxon>Streptophyta</taxon>
        <taxon>Embryophyta</taxon>
        <taxon>Tracheophyta</taxon>
        <taxon>Spermatophyta</taxon>
        <taxon>Magnoliopsida</taxon>
        <taxon>Liliopsida</taxon>
        <taxon>Poales</taxon>
        <taxon>Poaceae</taxon>
        <taxon>PACMAD clade</taxon>
        <taxon>Panicoideae</taxon>
        <taxon>Panicodae</taxon>
        <taxon>Paniceae</taxon>
        <taxon>Panicinae</taxon>
        <taxon>Panicum</taxon>
        <taxon>Panicum sect. Hiantes</taxon>
    </lineage>
</organism>
<dbReference type="Gene3D" id="3.40.50.300">
    <property type="entry name" value="P-loop containing nucleotide triphosphate hydrolases"/>
    <property type="match status" value="2"/>
</dbReference>
<dbReference type="InterPro" id="IPR041679">
    <property type="entry name" value="DNA2/NAM7-like_C"/>
</dbReference>
<feature type="domain" description="DNA2/NAM7 helicase-like C-terminal" evidence="2">
    <location>
        <begin position="298"/>
        <end position="421"/>
    </location>
</feature>
<keyword evidence="4" id="KW-1185">Reference proteome</keyword>
<dbReference type="InterPro" id="IPR041677">
    <property type="entry name" value="DNA2/NAM7_AAA_11"/>
</dbReference>
<dbReference type="InterPro" id="IPR027417">
    <property type="entry name" value="P-loop_NTPase"/>
</dbReference>
<dbReference type="InterPro" id="IPR045055">
    <property type="entry name" value="DNA2/NAM7-like"/>
</dbReference>
<protein>
    <submittedName>
        <fullName evidence="3">Uncharacterized protein</fullName>
    </submittedName>
</protein>
<name>A0A8T0X4G9_PANVG</name>
<dbReference type="Proteomes" id="UP000823388">
    <property type="component" value="Chromosome 1N"/>
</dbReference>
<evidence type="ECO:0000313" key="4">
    <source>
        <dbReference type="Proteomes" id="UP000823388"/>
    </source>
</evidence>
<evidence type="ECO:0000313" key="3">
    <source>
        <dbReference type="EMBL" id="KAG2652204.1"/>
    </source>
</evidence>
<proteinExistence type="predicted"/>
<evidence type="ECO:0000259" key="1">
    <source>
        <dbReference type="Pfam" id="PF13086"/>
    </source>
</evidence>
<gene>
    <name evidence="3" type="ORF">PVAP13_1NG335300</name>
</gene>
<dbReference type="PANTHER" id="PTHR10887">
    <property type="entry name" value="DNA2/NAM7 HELICASE FAMILY"/>
    <property type="match status" value="1"/>
</dbReference>
<feature type="domain" description="DNA2/NAM7 helicase helicase" evidence="1">
    <location>
        <begin position="215"/>
        <end position="289"/>
    </location>
</feature>
<dbReference type="PANTHER" id="PTHR10887:SF522">
    <property type="entry name" value="P-LOOP CONTAINING NUCLEOSIDE TRIPHOSPHATE HYDROLASES SUPERFAMILY PROTEIN"/>
    <property type="match status" value="1"/>
</dbReference>
<sequence length="424" mass="47663">MLVCLPSEKVIPGFLQSFNELYPSVNLNVVLVLNDLNAMENCSIFGETSLESRAQELFCCMYTWGNFLKETAFVLELKPYCKDNCDHKGRICTIRNLAVFSAVAFGEKVCALASDLRKCSDALLSSLFGTQLSDNDIENVNRLNKELSCFEKLLLKASMTSSRVHTAFGFVSVGNLVSEVSESSNTESLIASRVKCLQLIDILINSIVLPQPEDRDGLEEFCIAHSRIIISTPSSSSRLLGLKSYSVDILVVDDAAQIRESDLIPLSLTPRHVVLLGDHFQLQPTVKSEVCREAGYVCSLFERLLLMSSENKMLTKQYLMNPEISKFVCDHFYNGTVEDAWTSESDYNKEVPAYGFCDIMAVEEVRSKGNVFVENDAIIFLLHFLCKGLRNIDRKLRVCVVCLCNNRVDAIKNIMSDEYRRHEN</sequence>
<dbReference type="SUPFAM" id="SSF52540">
    <property type="entry name" value="P-loop containing nucleoside triphosphate hydrolases"/>
    <property type="match status" value="1"/>
</dbReference>